<dbReference type="NCBIfam" id="TIGR00199">
    <property type="entry name" value="PncC_domain"/>
    <property type="match status" value="1"/>
</dbReference>
<sequence length="429" mass="45806">MSESVESKSTDKSAEIICVGTELLLGDILNSNAQFLAQALAQLGIAHYYQTVVGDNPARIKSAVNQAGDRSQLLIFTGGLGPTPDDLTHETLAACFNVPLIEHPEILADITHKFAQRGRVFTENNRKQALLPEGALVLTNESGSAPGIIWQPRPGLTILTFPGVPAEMQRMWRDVAVPYLQSQGWGQTTIYSRTLRFWGVSESALAEKVNPFFDRQNPTVAPYANHGEVKLRISARASSEAEAQQLIAPVEQQLRELGGLDCYGADNDSLASVVGALLKTTQTTLAVAESCTGGGLGAIITSVPGSSSYFLGGVISYDNAIKVQLLDVSEHDLNEHGAVSDTVAKKMAAGVRSRLGTSWGLSITGVAGPDGGTDSKPVGLVYIGLAGPTAVQSFEYRFGASRGRDWIRLLSTATALDCLRRELLIKLDQ</sequence>
<dbReference type="SUPFAM" id="SSF53218">
    <property type="entry name" value="Molybdenum cofactor biosynthesis proteins"/>
    <property type="match status" value="1"/>
</dbReference>
<proteinExistence type="inferred from homology"/>
<evidence type="ECO:0000313" key="3">
    <source>
        <dbReference type="EMBL" id="MEP1058419.1"/>
    </source>
</evidence>
<dbReference type="NCBIfam" id="NF001813">
    <property type="entry name" value="PRK00549.1"/>
    <property type="match status" value="1"/>
</dbReference>
<evidence type="ECO:0000256" key="1">
    <source>
        <dbReference type="HAMAP-Rule" id="MF_00226"/>
    </source>
</evidence>
<protein>
    <recommendedName>
        <fullName evidence="1">CinA-like protein</fullName>
    </recommendedName>
</protein>
<dbReference type="Gene3D" id="3.30.70.2860">
    <property type="match status" value="1"/>
</dbReference>
<dbReference type="Gene3D" id="3.40.980.10">
    <property type="entry name" value="MoaB/Mog-like domain"/>
    <property type="match status" value="1"/>
</dbReference>
<dbReference type="InterPro" id="IPR041424">
    <property type="entry name" value="CinA_KH"/>
</dbReference>
<dbReference type="InterPro" id="IPR001453">
    <property type="entry name" value="MoaB/Mog_dom"/>
</dbReference>
<feature type="domain" description="MoaB/Mog" evidence="2">
    <location>
        <begin position="15"/>
        <end position="182"/>
    </location>
</feature>
<dbReference type="CDD" id="cd00885">
    <property type="entry name" value="cinA"/>
    <property type="match status" value="1"/>
</dbReference>
<comment type="caution">
    <text evidence="3">The sequence shown here is derived from an EMBL/GenBank/DDBJ whole genome shotgun (WGS) entry which is preliminary data.</text>
</comment>
<accession>A0ABV0KGT2</accession>
<dbReference type="Proteomes" id="UP001476950">
    <property type="component" value="Unassembled WGS sequence"/>
</dbReference>
<dbReference type="InterPro" id="IPR008135">
    <property type="entry name" value="Competence-induced_CinA"/>
</dbReference>
<dbReference type="EMBL" id="JAMPLM010000005">
    <property type="protein sequence ID" value="MEP1058419.1"/>
    <property type="molecule type" value="Genomic_DNA"/>
</dbReference>
<gene>
    <name evidence="3" type="ORF">NDI38_08200</name>
</gene>
<dbReference type="InterPro" id="IPR036425">
    <property type="entry name" value="MoaB/Mog-like_dom_sf"/>
</dbReference>
<dbReference type="SMART" id="SM00852">
    <property type="entry name" value="MoCF_biosynth"/>
    <property type="match status" value="1"/>
</dbReference>
<dbReference type="PANTHER" id="PTHR13939:SF0">
    <property type="entry name" value="NMN AMIDOHYDROLASE-LIKE PROTEIN YFAY"/>
    <property type="match status" value="1"/>
</dbReference>
<comment type="similarity">
    <text evidence="1">Belongs to the CinA family.</text>
</comment>
<dbReference type="PIRSF" id="PIRSF006728">
    <property type="entry name" value="CinA"/>
    <property type="match status" value="1"/>
</dbReference>
<dbReference type="InterPro" id="IPR008136">
    <property type="entry name" value="CinA_C"/>
</dbReference>
<name>A0ABV0KGT2_9CYAN</name>
<evidence type="ECO:0000259" key="2">
    <source>
        <dbReference type="SMART" id="SM00852"/>
    </source>
</evidence>
<reference evidence="3 4" key="1">
    <citation type="submission" date="2022-04" db="EMBL/GenBank/DDBJ databases">
        <title>Positive selection, recombination, and allopatry shape intraspecific diversity of widespread and dominant cyanobacteria.</title>
        <authorList>
            <person name="Wei J."/>
            <person name="Shu W."/>
            <person name="Hu C."/>
        </authorList>
    </citation>
    <scope>NUCLEOTIDE SEQUENCE [LARGE SCALE GENOMIC DNA]</scope>
    <source>
        <strain evidence="3 4">AS-A4</strain>
    </source>
</reference>
<dbReference type="RefSeq" id="WP_190447642.1">
    <property type="nucleotide sequence ID" value="NZ_JAMPLM010000005.1"/>
</dbReference>
<dbReference type="NCBIfam" id="TIGR00200">
    <property type="entry name" value="cinA_nterm"/>
    <property type="match status" value="1"/>
</dbReference>
<dbReference type="Gene3D" id="3.90.950.20">
    <property type="entry name" value="CinA-like"/>
    <property type="match status" value="1"/>
</dbReference>
<dbReference type="Pfam" id="PF00994">
    <property type="entry name" value="MoCF_biosynth"/>
    <property type="match status" value="1"/>
</dbReference>
<keyword evidence="4" id="KW-1185">Reference proteome</keyword>
<dbReference type="Pfam" id="PF18146">
    <property type="entry name" value="CinA_KH"/>
    <property type="match status" value="1"/>
</dbReference>
<dbReference type="InterPro" id="IPR050101">
    <property type="entry name" value="CinA"/>
</dbReference>
<organism evidence="3 4">
    <name type="scientific">Stenomitos frigidus AS-A4</name>
    <dbReference type="NCBI Taxonomy" id="2933935"/>
    <lineage>
        <taxon>Bacteria</taxon>
        <taxon>Bacillati</taxon>
        <taxon>Cyanobacteriota</taxon>
        <taxon>Cyanophyceae</taxon>
        <taxon>Leptolyngbyales</taxon>
        <taxon>Leptolyngbyaceae</taxon>
        <taxon>Stenomitos</taxon>
    </lineage>
</organism>
<dbReference type="SUPFAM" id="SSF142433">
    <property type="entry name" value="CinA-like"/>
    <property type="match status" value="1"/>
</dbReference>
<dbReference type="InterPro" id="IPR036653">
    <property type="entry name" value="CinA-like_C"/>
</dbReference>
<dbReference type="HAMAP" id="MF_00226_B">
    <property type="entry name" value="CinA_B"/>
    <property type="match status" value="1"/>
</dbReference>
<evidence type="ECO:0000313" key="4">
    <source>
        <dbReference type="Proteomes" id="UP001476950"/>
    </source>
</evidence>
<dbReference type="Pfam" id="PF02464">
    <property type="entry name" value="CinA"/>
    <property type="match status" value="1"/>
</dbReference>
<dbReference type="PANTHER" id="PTHR13939">
    <property type="entry name" value="NICOTINAMIDE-NUCLEOTIDE AMIDOHYDROLASE PNCC"/>
    <property type="match status" value="1"/>
</dbReference>